<comment type="caution">
    <text evidence="2">The sequence shown here is derived from an EMBL/GenBank/DDBJ whole genome shotgun (WGS) entry which is preliminary data.</text>
</comment>
<dbReference type="AlphaFoldDB" id="A0A3M7Q7X2"/>
<feature type="chain" id="PRO_5018324745" evidence="1">
    <location>
        <begin position="30"/>
        <end position="64"/>
    </location>
</feature>
<evidence type="ECO:0000313" key="3">
    <source>
        <dbReference type="Proteomes" id="UP000276133"/>
    </source>
</evidence>
<keyword evidence="3" id="KW-1185">Reference proteome</keyword>
<accession>A0A3M7Q7X2</accession>
<name>A0A3M7Q7X2_BRAPC</name>
<protein>
    <submittedName>
        <fullName evidence="2">Uncharacterized protein</fullName>
    </submittedName>
</protein>
<organism evidence="2 3">
    <name type="scientific">Brachionus plicatilis</name>
    <name type="common">Marine rotifer</name>
    <name type="synonym">Brachionus muelleri</name>
    <dbReference type="NCBI Taxonomy" id="10195"/>
    <lineage>
        <taxon>Eukaryota</taxon>
        <taxon>Metazoa</taxon>
        <taxon>Spiralia</taxon>
        <taxon>Gnathifera</taxon>
        <taxon>Rotifera</taxon>
        <taxon>Eurotatoria</taxon>
        <taxon>Monogononta</taxon>
        <taxon>Pseudotrocha</taxon>
        <taxon>Ploima</taxon>
        <taxon>Brachionidae</taxon>
        <taxon>Brachionus</taxon>
    </lineage>
</organism>
<sequence length="64" mass="7202">MRSIMSKTWTSMPLLGYTIMYVLLHCGHATSTVLFPCCFSSTHLCKQDLCTHLAVPLHLHGETH</sequence>
<evidence type="ECO:0000313" key="2">
    <source>
        <dbReference type="EMBL" id="RNA07557.1"/>
    </source>
</evidence>
<reference evidence="2 3" key="1">
    <citation type="journal article" date="2018" name="Sci. Rep.">
        <title>Genomic signatures of local adaptation to the degree of environmental predictability in rotifers.</title>
        <authorList>
            <person name="Franch-Gras L."/>
            <person name="Hahn C."/>
            <person name="Garcia-Roger E.M."/>
            <person name="Carmona M.J."/>
            <person name="Serra M."/>
            <person name="Gomez A."/>
        </authorList>
    </citation>
    <scope>NUCLEOTIDE SEQUENCE [LARGE SCALE GENOMIC DNA]</scope>
    <source>
        <strain evidence="2">HYR1</strain>
    </source>
</reference>
<evidence type="ECO:0000256" key="1">
    <source>
        <dbReference type="SAM" id="SignalP"/>
    </source>
</evidence>
<proteinExistence type="predicted"/>
<gene>
    <name evidence="2" type="ORF">BpHYR1_048732</name>
</gene>
<feature type="signal peptide" evidence="1">
    <location>
        <begin position="1"/>
        <end position="29"/>
    </location>
</feature>
<keyword evidence="1" id="KW-0732">Signal</keyword>
<dbReference type="Proteomes" id="UP000276133">
    <property type="component" value="Unassembled WGS sequence"/>
</dbReference>
<dbReference type="EMBL" id="REGN01007002">
    <property type="protein sequence ID" value="RNA07557.1"/>
    <property type="molecule type" value="Genomic_DNA"/>
</dbReference>